<proteinExistence type="predicted"/>
<reference evidence="1" key="1">
    <citation type="journal article" date="2014" name="Int. J. Syst. Evol. Microbiol.">
        <title>Complete genome sequence of Corynebacterium casei LMG S-19264T (=DSM 44701T), isolated from a smear-ripened cheese.</title>
        <authorList>
            <consortium name="US DOE Joint Genome Institute (JGI-PGF)"/>
            <person name="Walter F."/>
            <person name="Albersmeier A."/>
            <person name="Kalinowski J."/>
            <person name="Ruckert C."/>
        </authorList>
    </citation>
    <scope>NUCLEOTIDE SEQUENCE</scope>
    <source>
        <strain evidence="1">JCM 4434</strain>
    </source>
</reference>
<protein>
    <submittedName>
        <fullName evidence="1">Uncharacterized protein</fullName>
    </submittedName>
</protein>
<dbReference type="KEGG" id="kau:B6264_24930"/>
<accession>A0A8H9I170</accession>
<organism evidence="1 2">
    <name type="scientific">Kitasatospora aureofaciens</name>
    <name type="common">Streptomyces aureofaciens</name>
    <dbReference type="NCBI Taxonomy" id="1894"/>
    <lineage>
        <taxon>Bacteria</taxon>
        <taxon>Bacillati</taxon>
        <taxon>Actinomycetota</taxon>
        <taxon>Actinomycetes</taxon>
        <taxon>Kitasatosporales</taxon>
        <taxon>Streptomycetaceae</taxon>
        <taxon>Kitasatospora</taxon>
    </lineage>
</organism>
<sequence>MTRIQLTDEEWEFIGPHLPVGGYARIPSAHRSVDIVHAMPTTTVTVRTAHCEAEPFFVQTAY</sequence>
<dbReference type="EMBL" id="BMUB01000044">
    <property type="protein sequence ID" value="GGV07514.1"/>
    <property type="molecule type" value="Genomic_DNA"/>
</dbReference>
<reference evidence="1" key="2">
    <citation type="submission" date="2020-09" db="EMBL/GenBank/DDBJ databases">
        <authorList>
            <person name="Sun Q."/>
            <person name="Ohkuma M."/>
        </authorList>
    </citation>
    <scope>NUCLEOTIDE SEQUENCE</scope>
    <source>
        <strain evidence="1">JCM 4434</strain>
    </source>
</reference>
<comment type="caution">
    <text evidence="1">The sequence shown here is derived from an EMBL/GenBank/DDBJ whole genome shotgun (WGS) entry which is preliminary data.</text>
</comment>
<name>A0A8H9I170_KITAU</name>
<dbReference type="AlphaFoldDB" id="A0A8H9I170"/>
<evidence type="ECO:0000313" key="1">
    <source>
        <dbReference type="EMBL" id="GGV07514.1"/>
    </source>
</evidence>
<gene>
    <name evidence="1" type="ORF">GCM10010502_73290</name>
</gene>
<dbReference type="Proteomes" id="UP000610124">
    <property type="component" value="Unassembled WGS sequence"/>
</dbReference>
<evidence type="ECO:0000313" key="2">
    <source>
        <dbReference type="Proteomes" id="UP000610124"/>
    </source>
</evidence>